<sequence>KNSSRIELCFVEFFAVEFMCNWRLLNDSCSRVLFKFCRGQVLP</sequence>
<dbReference type="EMBL" id="CAJVPU010035508">
    <property type="protein sequence ID" value="CAG8727965.1"/>
    <property type="molecule type" value="Genomic_DNA"/>
</dbReference>
<feature type="non-terminal residue" evidence="1">
    <location>
        <position position="1"/>
    </location>
</feature>
<gene>
    <name evidence="1" type="ORF">DHETER_LOCUS13251</name>
</gene>
<reference evidence="1" key="1">
    <citation type="submission" date="2021-06" db="EMBL/GenBank/DDBJ databases">
        <authorList>
            <person name="Kallberg Y."/>
            <person name="Tangrot J."/>
            <person name="Rosling A."/>
        </authorList>
    </citation>
    <scope>NUCLEOTIDE SEQUENCE</scope>
    <source>
        <strain evidence="1">IL203A</strain>
    </source>
</reference>
<keyword evidence="2" id="KW-1185">Reference proteome</keyword>
<accession>A0ACA9PYA5</accession>
<proteinExistence type="predicted"/>
<organism evidence="1 2">
    <name type="scientific">Dentiscutata heterogama</name>
    <dbReference type="NCBI Taxonomy" id="1316150"/>
    <lineage>
        <taxon>Eukaryota</taxon>
        <taxon>Fungi</taxon>
        <taxon>Fungi incertae sedis</taxon>
        <taxon>Mucoromycota</taxon>
        <taxon>Glomeromycotina</taxon>
        <taxon>Glomeromycetes</taxon>
        <taxon>Diversisporales</taxon>
        <taxon>Gigasporaceae</taxon>
        <taxon>Dentiscutata</taxon>
    </lineage>
</organism>
<comment type="caution">
    <text evidence="1">The sequence shown here is derived from an EMBL/GenBank/DDBJ whole genome shotgun (WGS) entry which is preliminary data.</text>
</comment>
<name>A0ACA9PYA5_9GLOM</name>
<protein>
    <submittedName>
        <fullName evidence="1">12048_t:CDS:1</fullName>
    </submittedName>
</protein>
<evidence type="ECO:0000313" key="2">
    <source>
        <dbReference type="Proteomes" id="UP000789702"/>
    </source>
</evidence>
<evidence type="ECO:0000313" key="1">
    <source>
        <dbReference type="EMBL" id="CAG8727965.1"/>
    </source>
</evidence>
<dbReference type="Proteomes" id="UP000789702">
    <property type="component" value="Unassembled WGS sequence"/>
</dbReference>